<proteinExistence type="inferred from homology"/>
<keyword evidence="5 8" id="KW-0342">GTP-binding</keyword>
<dbReference type="Gene3D" id="3.40.50.1440">
    <property type="entry name" value="Tubulin/FtsZ, GTPase domain"/>
    <property type="match status" value="1"/>
</dbReference>
<comment type="function">
    <text evidence="8">Essential cell division protein that forms a contractile ring structure (Z ring) at the future cell division site. The regulation of the ring assembly controls the timing and the location of cell division. One of the functions of the FtsZ ring is to recruit other cell division proteins to the septum to produce a new cell wall between the dividing cells. Binds GTP and shows GTPase activity.</text>
</comment>
<dbReference type="InterPro" id="IPR000158">
    <property type="entry name" value="Cell_div_FtsZ"/>
</dbReference>
<dbReference type="GO" id="GO:0005737">
    <property type="term" value="C:cytoplasm"/>
    <property type="evidence" value="ECO:0007669"/>
    <property type="project" value="UniProtKB-SubCell"/>
</dbReference>
<dbReference type="STRING" id="426368.MmarC7_0681"/>
<evidence type="ECO:0000256" key="3">
    <source>
        <dbReference type="ARBA" id="ARBA00022618"/>
    </source>
</evidence>
<dbReference type="SUPFAM" id="SSF55307">
    <property type="entry name" value="Tubulin C-terminal domain-like"/>
    <property type="match status" value="1"/>
</dbReference>
<comment type="similarity">
    <text evidence="1 8 10">Belongs to the FtsZ family.</text>
</comment>
<evidence type="ECO:0000256" key="7">
    <source>
        <dbReference type="ARBA" id="ARBA00023306"/>
    </source>
</evidence>
<dbReference type="InterPro" id="IPR024757">
    <property type="entry name" value="FtsZ_C"/>
</dbReference>
<dbReference type="InterPro" id="IPR037103">
    <property type="entry name" value="Tubulin/FtsZ-like_C"/>
</dbReference>
<dbReference type="PANTHER" id="PTHR30314">
    <property type="entry name" value="CELL DIVISION PROTEIN FTSZ-RELATED"/>
    <property type="match status" value="1"/>
</dbReference>
<dbReference type="GO" id="GO:0005525">
    <property type="term" value="F:GTP binding"/>
    <property type="evidence" value="ECO:0007669"/>
    <property type="project" value="UniProtKB-UniRule"/>
</dbReference>
<evidence type="ECO:0000256" key="5">
    <source>
        <dbReference type="ARBA" id="ARBA00023134"/>
    </source>
</evidence>
<evidence type="ECO:0000256" key="4">
    <source>
        <dbReference type="ARBA" id="ARBA00022741"/>
    </source>
</evidence>
<evidence type="ECO:0000256" key="10">
    <source>
        <dbReference type="RuleBase" id="RU003360"/>
    </source>
</evidence>
<keyword evidence="2 8" id="KW-0963">Cytoplasm</keyword>
<dbReference type="SUPFAM" id="SSF52490">
    <property type="entry name" value="Tubulin nucleotide-binding domain-like"/>
    <property type="match status" value="1"/>
</dbReference>
<feature type="binding site" evidence="8">
    <location>
        <begin position="55"/>
        <end position="59"/>
    </location>
    <ligand>
        <name>GTP</name>
        <dbReference type="ChEBI" id="CHEBI:37565"/>
    </ligand>
</feature>
<dbReference type="HAMAP" id="MF_00909">
    <property type="entry name" value="FtsZ"/>
    <property type="match status" value="1"/>
</dbReference>
<dbReference type="eggNOG" id="arCOG02201">
    <property type="taxonomic scope" value="Archaea"/>
</dbReference>
<accession>A6VH22</accession>
<dbReference type="EMBL" id="CP000745">
    <property type="protein sequence ID" value="ABR65748.1"/>
    <property type="molecule type" value="Genomic_DNA"/>
</dbReference>
<dbReference type="PRINTS" id="PR00423">
    <property type="entry name" value="CELLDVISFTSZ"/>
</dbReference>
<keyword evidence="6 8" id="KW-0717">Septation</keyword>
<dbReference type="InterPro" id="IPR020805">
    <property type="entry name" value="Cell_div_FtsZ_CS"/>
</dbReference>
<keyword evidence="7 8" id="KW-0131">Cell cycle</keyword>
<name>A6VH22_METM7</name>
<dbReference type="Pfam" id="PF12327">
    <property type="entry name" value="FtsZ_C"/>
    <property type="match status" value="1"/>
</dbReference>
<evidence type="ECO:0000259" key="11">
    <source>
        <dbReference type="SMART" id="SM00864"/>
    </source>
</evidence>
<dbReference type="FunFam" id="3.30.1330.20:FF:000008">
    <property type="entry name" value="Cell division protein FtsZ"/>
    <property type="match status" value="1"/>
</dbReference>
<comment type="subunit">
    <text evidence="8">Homodimer. Polymerizes to form a dynamic ring structure in a strictly GTP-dependent manner. Interacts directly with several other division proteins.</text>
</comment>
<keyword evidence="4 8" id="KW-0547">Nucleotide-binding</keyword>
<dbReference type="GO" id="GO:0051258">
    <property type="term" value="P:protein polymerization"/>
    <property type="evidence" value="ECO:0007669"/>
    <property type="project" value="UniProtKB-UniRule"/>
</dbReference>
<dbReference type="InterPro" id="IPR036525">
    <property type="entry name" value="Tubulin/FtsZ_GTPase_sf"/>
</dbReference>
<reference evidence="13" key="1">
    <citation type="submission" date="2007-06" db="EMBL/GenBank/DDBJ databases">
        <title>Complete sequence of Methanococcus maripaludis C7.</title>
        <authorList>
            <consortium name="US DOE Joint Genome Institute"/>
            <person name="Copeland A."/>
            <person name="Lucas S."/>
            <person name="Lapidus A."/>
            <person name="Barry K."/>
            <person name="Glavina del Rio T."/>
            <person name="Dalin E."/>
            <person name="Tice H."/>
            <person name="Pitluck S."/>
            <person name="Clum A."/>
            <person name="Schmutz J."/>
            <person name="Larimer F."/>
            <person name="Land M."/>
            <person name="Hauser L."/>
            <person name="Kyrpides N."/>
            <person name="Anderson I."/>
            <person name="Sieprawska-Lupa M."/>
            <person name="Whitman W.B."/>
            <person name="Richardson P."/>
        </authorList>
    </citation>
    <scope>NUCLEOTIDE SEQUENCE [LARGE SCALE GENOMIC DNA]</scope>
    <source>
        <strain evidence="13">C7</strain>
    </source>
</reference>
<protein>
    <recommendedName>
        <fullName evidence="8 9">Cell division protein FtsZ</fullName>
    </recommendedName>
</protein>
<dbReference type="PROSITE" id="PS01135">
    <property type="entry name" value="FTSZ_2"/>
    <property type="match status" value="1"/>
</dbReference>
<dbReference type="PROSITE" id="PS01134">
    <property type="entry name" value="FTSZ_1"/>
    <property type="match status" value="1"/>
</dbReference>
<dbReference type="InterPro" id="IPR008280">
    <property type="entry name" value="Tub_FtsZ_C"/>
</dbReference>
<gene>
    <name evidence="8" type="primary">ftsZ</name>
    <name evidence="13" type="ordered locus">MmarC7_0681</name>
</gene>
<evidence type="ECO:0000256" key="1">
    <source>
        <dbReference type="ARBA" id="ARBA00009690"/>
    </source>
</evidence>
<dbReference type="AlphaFoldDB" id="A6VH22"/>
<feature type="domain" description="Tubulin/FtsZ GTPase" evidence="11">
    <location>
        <begin position="47"/>
        <end position="238"/>
    </location>
</feature>
<dbReference type="CDD" id="cd02201">
    <property type="entry name" value="FtsZ_type1"/>
    <property type="match status" value="1"/>
</dbReference>
<dbReference type="KEGG" id="mmz:MmarC7_0681"/>
<dbReference type="InterPro" id="IPR003008">
    <property type="entry name" value="Tubulin_FtsZ_GTPase"/>
</dbReference>
<feature type="binding site" evidence="8">
    <location>
        <position position="177"/>
    </location>
    <ligand>
        <name>GTP</name>
        <dbReference type="ChEBI" id="CHEBI:37565"/>
    </ligand>
</feature>
<sequence>MHHFNEEVIILKFLKNIAQTDFLEPAPEQLSEVDRELLELIEQSKARITVVGCGGAGNNAINRLIAESIEGARIIAVNTDAQQLVKTHADQKVLIGKNLTKGLGAGGNPVKGEESAKENSEEVKKAIQDSDLVFVTCGLGGGTGTGSAPVVAEISKKIGALTVAVVTLPFSMEGKVRMSNAIAGLNKLKEVADTIVIIPNDKLLEIVQNVPLRTAFKVADEVLMNSVRGMVELVNNAGDIHVDFADVRAVMNNGGIAMMGIGESDSEKRAREAIQIALNSPLLCVDVDGATGALIHITGPEDMSLEEAKEIVSTVSDRLDEKATIIWGTTIDETLENSLRVLLIVTGTKSTGDYTIDVTKKRYLIDIPKI</sequence>
<dbReference type="GO" id="GO:0043093">
    <property type="term" value="P:FtsZ-dependent cytokinesis"/>
    <property type="evidence" value="ECO:0007669"/>
    <property type="project" value="UniProtKB-UniRule"/>
</dbReference>
<evidence type="ECO:0000256" key="6">
    <source>
        <dbReference type="ARBA" id="ARBA00023210"/>
    </source>
</evidence>
<dbReference type="GO" id="GO:0003924">
    <property type="term" value="F:GTPase activity"/>
    <property type="evidence" value="ECO:0007669"/>
    <property type="project" value="UniProtKB-UniRule"/>
</dbReference>
<dbReference type="InterPro" id="IPR018316">
    <property type="entry name" value="Tubulin/FtsZ_2-layer-sand-dom"/>
</dbReference>
<dbReference type="FunFam" id="3.40.50.1440:FF:000001">
    <property type="entry name" value="Cell division protein FtsZ"/>
    <property type="match status" value="1"/>
</dbReference>
<dbReference type="GO" id="GO:0032153">
    <property type="term" value="C:cell division site"/>
    <property type="evidence" value="ECO:0007669"/>
    <property type="project" value="UniProtKB-UniRule"/>
</dbReference>
<feature type="domain" description="Tubulin/FtsZ 2-layer sandwich" evidence="12">
    <location>
        <begin position="240"/>
        <end position="357"/>
    </location>
</feature>
<evidence type="ECO:0000313" key="13">
    <source>
        <dbReference type="EMBL" id="ABR65748.1"/>
    </source>
</evidence>
<keyword evidence="3 8" id="KW-0132">Cell division</keyword>
<feature type="binding site" evidence="8">
    <location>
        <position position="220"/>
    </location>
    <ligand>
        <name>GTP</name>
        <dbReference type="ChEBI" id="CHEBI:37565"/>
    </ligand>
</feature>
<dbReference type="SMART" id="SM00864">
    <property type="entry name" value="Tubulin"/>
    <property type="match status" value="1"/>
</dbReference>
<evidence type="ECO:0000256" key="9">
    <source>
        <dbReference type="NCBIfam" id="TIGR00065"/>
    </source>
</evidence>
<evidence type="ECO:0000256" key="2">
    <source>
        <dbReference type="ARBA" id="ARBA00022490"/>
    </source>
</evidence>
<feature type="binding site" evidence="8">
    <location>
        <position position="173"/>
    </location>
    <ligand>
        <name>GTP</name>
        <dbReference type="ChEBI" id="CHEBI:37565"/>
    </ligand>
</feature>
<dbReference type="Pfam" id="PF00091">
    <property type="entry name" value="Tubulin"/>
    <property type="match status" value="1"/>
</dbReference>
<organism evidence="13">
    <name type="scientific">Methanococcus maripaludis (strain C7 / ATCC BAA-1331)</name>
    <dbReference type="NCBI Taxonomy" id="426368"/>
    <lineage>
        <taxon>Archaea</taxon>
        <taxon>Methanobacteriati</taxon>
        <taxon>Methanobacteriota</taxon>
        <taxon>Methanomada group</taxon>
        <taxon>Methanococci</taxon>
        <taxon>Methanococcales</taxon>
        <taxon>Methanococcaceae</taxon>
        <taxon>Methanococcus</taxon>
    </lineage>
</organism>
<dbReference type="InterPro" id="IPR045061">
    <property type="entry name" value="FtsZ/CetZ"/>
</dbReference>
<dbReference type="HOGENOM" id="CLU_024865_0_1_2"/>
<dbReference type="SMART" id="SM00865">
    <property type="entry name" value="Tubulin_C"/>
    <property type="match status" value="1"/>
</dbReference>
<dbReference type="Gene3D" id="3.30.1330.20">
    <property type="entry name" value="Tubulin/FtsZ, C-terminal domain"/>
    <property type="match status" value="1"/>
</dbReference>
<evidence type="ECO:0000256" key="8">
    <source>
        <dbReference type="HAMAP-Rule" id="MF_00909"/>
    </source>
</evidence>
<evidence type="ECO:0000259" key="12">
    <source>
        <dbReference type="SMART" id="SM00865"/>
    </source>
</evidence>
<dbReference type="PANTHER" id="PTHR30314:SF3">
    <property type="entry name" value="MITOCHONDRIAL DIVISION PROTEIN FSZA"/>
    <property type="match status" value="1"/>
</dbReference>
<feature type="binding site" evidence="8">
    <location>
        <begin position="142"/>
        <end position="144"/>
    </location>
    <ligand>
        <name>GTP</name>
        <dbReference type="ChEBI" id="CHEBI:37565"/>
    </ligand>
</feature>
<comment type="subcellular location">
    <subcellularLocation>
        <location evidence="8">Cytoplasm</location>
    </subcellularLocation>
    <text evidence="8">Assembles at midcell at the inner surface of the cytoplasmic membrane.</text>
</comment>
<dbReference type="NCBIfam" id="TIGR00065">
    <property type="entry name" value="ftsZ"/>
    <property type="match status" value="1"/>
</dbReference>